<sequence length="78" mass="7954">MPLQSLCSSSGSAEGGRREFTAIRHGLLEIPGLAIVLGAIHGAKKQMGYGTDEAGDAVSALAATIAKSISVCFSVHLK</sequence>
<dbReference type="EMBL" id="KE747810">
    <property type="protein sequence ID" value="RMZ67369.1"/>
    <property type="molecule type" value="Genomic_DNA"/>
</dbReference>
<proteinExistence type="predicted"/>
<name>A0A3M7LYV3_9PLEO</name>
<dbReference type="AlphaFoldDB" id="A0A3M7LYV3"/>
<evidence type="ECO:0000313" key="2">
    <source>
        <dbReference type="Proteomes" id="UP000265663"/>
    </source>
</evidence>
<gene>
    <name evidence="1" type="ORF">GMOD_00001283</name>
</gene>
<dbReference type="Proteomes" id="UP000265663">
    <property type="component" value="Unassembled WGS sequence"/>
</dbReference>
<keyword evidence="2" id="KW-1185">Reference proteome</keyword>
<accession>A0A3M7LYV3</accession>
<protein>
    <submittedName>
        <fullName evidence="1">Uncharacterized protein</fullName>
    </submittedName>
</protein>
<reference evidence="1 2" key="1">
    <citation type="journal article" date="2014" name="PLoS ONE">
        <title>De novo Genome Assembly of the Fungal Plant Pathogen Pyrenophora semeniperda.</title>
        <authorList>
            <person name="Soliai M.M."/>
            <person name="Meyer S.E."/>
            <person name="Udall J.A."/>
            <person name="Elzinga D.E."/>
            <person name="Hermansen R.A."/>
            <person name="Bodily P.M."/>
            <person name="Hart A.A."/>
            <person name="Coleman C.E."/>
        </authorList>
    </citation>
    <scope>NUCLEOTIDE SEQUENCE [LARGE SCALE GENOMIC DNA]</scope>
    <source>
        <strain evidence="1 2">CCB06</strain>
        <tissue evidence="1">Mycelium</tissue>
    </source>
</reference>
<evidence type="ECO:0000313" key="1">
    <source>
        <dbReference type="EMBL" id="RMZ67369.1"/>
    </source>
</evidence>
<organism evidence="1 2">
    <name type="scientific">Pyrenophora seminiperda CCB06</name>
    <dbReference type="NCBI Taxonomy" id="1302712"/>
    <lineage>
        <taxon>Eukaryota</taxon>
        <taxon>Fungi</taxon>
        <taxon>Dikarya</taxon>
        <taxon>Ascomycota</taxon>
        <taxon>Pezizomycotina</taxon>
        <taxon>Dothideomycetes</taxon>
        <taxon>Pleosporomycetidae</taxon>
        <taxon>Pleosporales</taxon>
        <taxon>Pleosporineae</taxon>
        <taxon>Pleosporaceae</taxon>
        <taxon>Pyrenophora</taxon>
    </lineage>
</organism>